<name>A0A9P6MW42_9FUNG</name>
<dbReference type="InterPro" id="IPR023578">
    <property type="entry name" value="Ras_GEF_dom_sf"/>
</dbReference>
<feature type="region of interest" description="Disordered" evidence="3">
    <location>
        <begin position="85"/>
        <end position="132"/>
    </location>
</feature>
<evidence type="ECO:0000256" key="3">
    <source>
        <dbReference type="SAM" id="MobiDB-lite"/>
    </source>
</evidence>
<feature type="compositionally biased region" description="Polar residues" evidence="3">
    <location>
        <begin position="122"/>
        <end position="132"/>
    </location>
</feature>
<dbReference type="AlphaFoldDB" id="A0A9P6MW42"/>
<dbReference type="OrthoDB" id="10254377at2759"/>
<feature type="compositionally biased region" description="Polar residues" evidence="3">
    <location>
        <begin position="797"/>
        <end position="807"/>
    </location>
</feature>
<feature type="compositionally biased region" description="Low complexity" evidence="3">
    <location>
        <begin position="107"/>
        <end position="118"/>
    </location>
</feature>
<dbReference type="InterPro" id="IPR001895">
    <property type="entry name" value="RASGEF_cat_dom"/>
</dbReference>
<feature type="compositionally biased region" description="Polar residues" evidence="3">
    <location>
        <begin position="85"/>
        <end position="106"/>
    </location>
</feature>
<feature type="compositionally biased region" description="Low complexity" evidence="3">
    <location>
        <begin position="865"/>
        <end position="876"/>
    </location>
</feature>
<dbReference type="InterPro" id="IPR036964">
    <property type="entry name" value="RASGEF_cat_dom_sf"/>
</dbReference>
<evidence type="ECO:0000313" key="6">
    <source>
        <dbReference type="Proteomes" id="UP000703661"/>
    </source>
</evidence>
<dbReference type="EMBL" id="JAAAID010000675">
    <property type="protein sequence ID" value="KAG0014946.1"/>
    <property type="molecule type" value="Genomic_DNA"/>
</dbReference>
<dbReference type="GO" id="GO:0007264">
    <property type="term" value="P:small GTPase-mediated signal transduction"/>
    <property type="evidence" value="ECO:0007669"/>
    <property type="project" value="InterPro"/>
</dbReference>
<keyword evidence="6" id="KW-1185">Reference proteome</keyword>
<dbReference type="SMART" id="SM00147">
    <property type="entry name" value="RasGEF"/>
    <property type="match status" value="1"/>
</dbReference>
<proteinExistence type="predicted"/>
<dbReference type="SUPFAM" id="SSF48366">
    <property type="entry name" value="Ras GEF"/>
    <property type="match status" value="1"/>
</dbReference>
<accession>A0A9P6MW42</accession>
<keyword evidence="1 2" id="KW-0344">Guanine-nucleotide releasing factor</keyword>
<feature type="compositionally biased region" description="Polar residues" evidence="3">
    <location>
        <begin position="580"/>
        <end position="589"/>
    </location>
</feature>
<feature type="compositionally biased region" description="Low complexity" evidence="3">
    <location>
        <begin position="177"/>
        <end position="190"/>
    </location>
</feature>
<evidence type="ECO:0000256" key="2">
    <source>
        <dbReference type="PROSITE-ProRule" id="PRU00168"/>
    </source>
</evidence>
<organism evidence="5 6">
    <name type="scientific">Entomortierella chlamydospora</name>
    <dbReference type="NCBI Taxonomy" id="101097"/>
    <lineage>
        <taxon>Eukaryota</taxon>
        <taxon>Fungi</taxon>
        <taxon>Fungi incertae sedis</taxon>
        <taxon>Mucoromycota</taxon>
        <taxon>Mortierellomycotina</taxon>
        <taxon>Mortierellomycetes</taxon>
        <taxon>Mortierellales</taxon>
        <taxon>Mortierellaceae</taxon>
        <taxon>Entomortierella</taxon>
    </lineage>
</organism>
<feature type="compositionally biased region" description="Polar residues" evidence="3">
    <location>
        <begin position="823"/>
        <end position="836"/>
    </location>
</feature>
<dbReference type="PROSITE" id="PS50009">
    <property type="entry name" value="RASGEF_CAT"/>
    <property type="match status" value="1"/>
</dbReference>
<feature type="region of interest" description="Disordered" evidence="3">
    <location>
        <begin position="171"/>
        <end position="192"/>
    </location>
</feature>
<dbReference type="PANTHER" id="PTHR23113">
    <property type="entry name" value="GUANINE NUCLEOTIDE EXCHANGE FACTOR"/>
    <property type="match status" value="1"/>
</dbReference>
<feature type="region of interest" description="Disordered" evidence="3">
    <location>
        <begin position="797"/>
        <end position="912"/>
    </location>
</feature>
<dbReference type="Pfam" id="PF00617">
    <property type="entry name" value="RasGEF"/>
    <property type="match status" value="1"/>
</dbReference>
<gene>
    <name evidence="5" type="ORF">BGZ80_010138</name>
</gene>
<comment type="caution">
    <text evidence="5">The sequence shown here is derived from an EMBL/GenBank/DDBJ whole genome shotgun (WGS) entry which is preliminary data.</text>
</comment>
<protein>
    <recommendedName>
        <fullName evidence="4">Ras-GEF domain-containing protein</fullName>
    </recommendedName>
</protein>
<feature type="region of interest" description="Disordered" evidence="3">
    <location>
        <begin position="569"/>
        <end position="694"/>
    </location>
</feature>
<evidence type="ECO:0000256" key="1">
    <source>
        <dbReference type="ARBA" id="ARBA00022658"/>
    </source>
</evidence>
<feature type="domain" description="Ras-GEF" evidence="4">
    <location>
        <begin position="229"/>
        <end position="485"/>
    </location>
</feature>
<reference evidence="5" key="1">
    <citation type="journal article" date="2020" name="Fungal Divers.">
        <title>Resolving the Mortierellaceae phylogeny through synthesis of multi-gene phylogenetics and phylogenomics.</title>
        <authorList>
            <person name="Vandepol N."/>
            <person name="Liber J."/>
            <person name="Desiro A."/>
            <person name="Na H."/>
            <person name="Kennedy M."/>
            <person name="Barry K."/>
            <person name="Grigoriev I.V."/>
            <person name="Miller A.N."/>
            <person name="O'Donnell K."/>
            <person name="Stajich J.E."/>
            <person name="Bonito G."/>
        </authorList>
    </citation>
    <scope>NUCLEOTIDE SEQUENCE</scope>
    <source>
        <strain evidence="5">NRRL 2769</strain>
    </source>
</reference>
<dbReference type="InterPro" id="IPR008937">
    <property type="entry name" value="Ras-like_GEF"/>
</dbReference>
<dbReference type="Proteomes" id="UP000703661">
    <property type="component" value="Unassembled WGS sequence"/>
</dbReference>
<dbReference type="GO" id="GO:0005085">
    <property type="term" value="F:guanyl-nucleotide exchange factor activity"/>
    <property type="evidence" value="ECO:0007669"/>
    <property type="project" value="UniProtKB-KW"/>
</dbReference>
<dbReference type="PANTHER" id="PTHR23113:SF99">
    <property type="entry name" value="RASGEF DOMAIN-CONTAINING PROTEIN"/>
    <property type="match status" value="1"/>
</dbReference>
<sequence length="1083" mass="118573">MDPDMTKYAALLQAAKAEQDSGDLKSAYATYLKAHAIIMRILGAQIIFRDQDSLESVPDNYTQLFAHVQEILRRIKDIVDRSKTLATKSPTRSPSSASIASRMQKTSASPSVSSSANARPGLTSSHPSQRSIATVSQLNKRTKKNVPMIPISPLTRQALLHSYALSQVTQKLEQAKQGSNSQGSPSPSGSRDLASLRRLIEDVRIQRAKLDTVNAQIQSVSASVITSWDPDMIARQITVIDTQLFKDVAIPKDLVRSDRKTSAVQRCIDFETYVAHSTAHLLLLEWNTSRQHSPINSPTSSKSHAHVPINAVAHMIKVANILLNVYRNFNGFMAVMRALTSPEIKRMHKLWSSITSKTKDSFKKLVQIYQARDGARCYREAIIQKLDAFQDVGKDAVVAIPWMRYHVDEVKSIINSYLTGHKSTDGSGDIVLSAPGARKLSAVSALLMQCRTNENGAFDRHDVDTNPSQSSANAKHREAIQIDGSKMSLTPILDLTSLGTGDISLHHWILSRPFLNKQQLIDESLEIEPLSNGEELPCYDVPFENDDSEDSVSGVEDLAQGDSFEHVITPKHDSEPLSGSPVSRPQSRPSLARAPVSETEINDIMSELLNDDASDGKGLFDNIGAMDEDEDTAKPDRDQSASQSPGRSRDVLQFLGIDPEDYSDNENSGGEGEDITHQSTLSGKGKGKAVEDNDTEEINNLLAQVKGLVHESRSHTGDIDSRQVSYGFGLDEEMDIDKEEQTVSSGLRFEPFQQGNEEDHFDLDIANDLKVPELTISGIPEVSSMLSLDALRRQLQSMGQESDITSKPTEEENGRAFADNEEPAQTNAPADSTQSGHLEETPEHPTPNESGQDMPQESVEKSDHSSPNLSTSPSVSANPFAPFTVKKPSTDSVLSTSPNISKGRRRKIQTDRTGRTEFTANNPEVVRTVTGFSPPRFLDSLPTDGSDSTLEAIAARAKMSLAGHGEKKLSSSSLLSSSLDTAEAIKSENGIDTDRPRNTILSEDDITTGKNESLASTSLVSFQELDKLATLFRSIGIKFTIHIDDSDESDDDEGDYDQFSCRSTQFGRRIISAGSKPNGKQLY</sequence>
<dbReference type="Gene3D" id="1.10.840.10">
    <property type="entry name" value="Ras guanine-nucleotide exchange factors catalytic domain"/>
    <property type="match status" value="1"/>
</dbReference>
<feature type="compositionally biased region" description="Polar residues" evidence="3">
    <location>
        <begin position="890"/>
        <end position="900"/>
    </location>
</feature>
<evidence type="ECO:0000313" key="5">
    <source>
        <dbReference type="EMBL" id="KAG0014946.1"/>
    </source>
</evidence>
<evidence type="ECO:0000259" key="4">
    <source>
        <dbReference type="PROSITE" id="PS50009"/>
    </source>
</evidence>